<dbReference type="EMBL" id="MTYH01000127">
    <property type="protein sequence ID" value="PNP37838.1"/>
    <property type="molecule type" value="Genomic_DNA"/>
</dbReference>
<reference evidence="3 4" key="1">
    <citation type="submission" date="2017-02" db="EMBL/GenBank/DDBJ databases">
        <title>Genomes of Trichoderma spp. with biocontrol activity.</title>
        <authorList>
            <person name="Gardiner D."/>
            <person name="Kazan K."/>
            <person name="Vos C."/>
            <person name="Harvey P."/>
        </authorList>
    </citation>
    <scope>NUCLEOTIDE SEQUENCE [LARGE SCALE GENOMIC DNA]</scope>
    <source>
        <strain evidence="3 4">A5MH</strain>
    </source>
</reference>
<accession>A0A2K0SX27</accession>
<dbReference type="Pfam" id="PF11160">
    <property type="entry name" value="Hva1_TUDOR"/>
    <property type="match status" value="1"/>
</dbReference>
<feature type="domain" description="Hypervirulence associated protein TUDOR" evidence="2">
    <location>
        <begin position="16"/>
        <end position="70"/>
    </location>
</feature>
<name>A0A2K0SX27_9HYPO</name>
<feature type="region of interest" description="Disordered" evidence="1">
    <location>
        <begin position="1"/>
        <end position="75"/>
    </location>
</feature>
<evidence type="ECO:0000313" key="4">
    <source>
        <dbReference type="Proteomes" id="UP000236546"/>
    </source>
</evidence>
<dbReference type="Gene3D" id="2.30.30.1060">
    <property type="match status" value="1"/>
</dbReference>
<dbReference type="Proteomes" id="UP000236546">
    <property type="component" value="Unassembled WGS sequence"/>
</dbReference>
<dbReference type="InterPro" id="IPR021331">
    <property type="entry name" value="Hva1_TUDOR"/>
</dbReference>
<organism evidence="3 4">
    <name type="scientific">Trichoderma gamsii</name>
    <dbReference type="NCBI Taxonomy" id="398673"/>
    <lineage>
        <taxon>Eukaryota</taxon>
        <taxon>Fungi</taxon>
        <taxon>Dikarya</taxon>
        <taxon>Ascomycota</taxon>
        <taxon>Pezizomycotina</taxon>
        <taxon>Sordariomycetes</taxon>
        <taxon>Hypocreomycetidae</taxon>
        <taxon>Hypocreales</taxon>
        <taxon>Hypocreaceae</taxon>
        <taxon>Trichoderma</taxon>
    </lineage>
</organism>
<feature type="compositionally biased region" description="Basic and acidic residues" evidence="1">
    <location>
        <begin position="1"/>
        <end position="14"/>
    </location>
</feature>
<comment type="caution">
    <text evidence="3">The sequence shown here is derived from an EMBL/GenBank/DDBJ whole genome shotgun (WGS) entry which is preliminary data.</text>
</comment>
<evidence type="ECO:0000313" key="3">
    <source>
        <dbReference type="EMBL" id="PNP37838.1"/>
    </source>
</evidence>
<evidence type="ECO:0000259" key="2">
    <source>
        <dbReference type="Pfam" id="PF11160"/>
    </source>
</evidence>
<sequence length="75" mass="8319">MASKVQDKQGKPIEEGDDVWTPIRGGKREGEVEQVVTTEEEAKEANVKHPPKVVFTDQHGHGVAHNPEALKHVEE</sequence>
<proteinExistence type="predicted"/>
<dbReference type="AlphaFoldDB" id="A0A2K0SX27"/>
<gene>
    <name evidence="3" type="ORF">TGAMA5MH_10323</name>
</gene>
<protein>
    <recommendedName>
        <fullName evidence="2">Hypervirulence associated protein TUDOR domain-containing protein</fullName>
    </recommendedName>
</protein>
<evidence type="ECO:0000256" key="1">
    <source>
        <dbReference type="SAM" id="MobiDB-lite"/>
    </source>
</evidence>